<dbReference type="PROSITE" id="PS50879">
    <property type="entry name" value="RNASE_H_1"/>
    <property type="match status" value="1"/>
</dbReference>
<feature type="domain" description="RNase H type-1" evidence="12">
    <location>
        <begin position="1"/>
        <end position="144"/>
    </location>
</feature>
<protein>
    <recommendedName>
        <fullName evidence="5 11">Ribonuclease H</fullName>
        <shortName evidence="11">RNase H</shortName>
        <ecNumber evidence="5 11">3.1.26.4</ecNumber>
    </recommendedName>
</protein>
<evidence type="ECO:0000256" key="7">
    <source>
        <dbReference type="ARBA" id="ARBA00022723"/>
    </source>
</evidence>
<comment type="cofactor">
    <cofactor evidence="11">
        <name>Mg(2+)</name>
        <dbReference type="ChEBI" id="CHEBI:18420"/>
    </cofactor>
    <text evidence="11">Binds 1 Mg(2+) ion per subunit. May bind a second metal ion at a regulatory site, or after substrate binding.</text>
</comment>
<dbReference type="HAMAP" id="MF_00042">
    <property type="entry name" value="RNase_H"/>
    <property type="match status" value="1"/>
</dbReference>
<comment type="function">
    <text evidence="2 11">Endonuclease that specifically degrades the RNA of RNA-DNA hybrids.</text>
</comment>
<comment type="catalytic activity">
    <reaction evidence="1 11">
        <text>Endonucleolytic cleavage to 5'-phosphomonoester.</text>
        <dbReference type="EC" id="3.1.26.4"/>
    </reaction>
</comment>
<feature type="binding site" evidence="11">
    <location>
        <position position="69"/>
    </location>
    <ligand>
        <name>Mg(2+)</name>
        <dbReference type="ChEBI" id="CHEBI:18420"/>
        <label>1</label>
    </ligand>
</feature>
<evidence type="ECO:0000313" key="14">
    <source>
        <dbReference type="Proteomes" id="UP000249818"/>
    </source>
</evidence>
<keyword evidence="10 11" id="KW-0460">Magnesium</keyword>
<dbReference type="OrthoDB" id="7845843at2"/>
<evidence type="ECO:0000256" key="11">
    <source>
        <dbReference type="HAMAP-Rule" id="MF_00042"/>
    </source>
</evidence>
<evidence type="ECO:0000256" key="9">
    <source>
        <dbReference type="ARBA" id="ARBA00022801"/>
    </source>
</evidence>
<dbReference type="KEGG" id="bana:BARAN1_0930"/>
<name>A0A2X3MLY9_9BACT</name>
<comment type="similarity">
    <text evidence="3 11">Belongs to the RNase H family.</text>
</comment>
<keyword evidence="6 11" id="KW-0540">Nuclease</keyword>
<dbReference type="CDD" id="cd09278">
    <property type="entry name" value="RNase_HI_prokaryote_like"/>
    <property type="match status" value="1"/>
</dbReference>
<feature type="binding site" evidence="11">
    <location>
        <position position="9"/>
    </location>
    <ligand>
        <name>Mg(2+)</name>
        <dbReference type="ChEBI" id="CHEBI:18420"/>
        <label>2</label>
    </ligand>
</feature>
<feature type="binding site" evidence="11">
    <location>
        <position position="136"/>
    </location>
    <ligand>
        <name>Mg(2+)</name>
        <dbReference type="ChEBI" id="CHEBI:18420"/>
        <label>2</label>
    </ligand>
</feature>
<dbReference type="PANTHER" id="PTHR10642">
    <property type="entry name" value="RIBONUCLEASE H1"/>
    <property type="match status" value="1"/>
</dbReference>
<comment type="subunit">
    <text evidence="4 11">Monomer.</text>
</comment>
<evidence type="ECO:0000259" key="12">
    <source>
        <dbReference type="PROSITE" id="PS50879"/>
    </source>
</evidence>
<dbReference type="Gene3D" id="3.30.420.10">
    <property type="entry name" value="Ribonuclease H-like superfamily/Ribonuclease H"/>
    <property type="match status" value="1"/>
</dbReference>
<sequence length="146" mass="16731">MKKVRIYTDGACIGNPGPGGWGAVLLSGPHRKELSGGEERTTNNRMELRAAIEALRALREPAEVDLFTDSVYLKRGITEWLPRWKEEGWRRREGKRLLPLANEDLWRELDRLTGMHRVHFHWLAGHAGDAENERADRLARRAAEGR</sequence>
<dbReference type="NCBIfam" id="NF001236">
    <property type="entry name" value="PRK00203.1"/>
    <property type="match status" value="1"/>
</dbReference>
<reference evidence="14" key="1">
    <citation type="submission" date="2018-05" db="EMBL/GenBank/DDBJ databases">
        <authorList>
            <person name="Hao L."/>
        </authorList>
    </citation>
    <scope>NUCLEOTIDE SEQUENCE [LARGE SCALE GENOMIC DNA]</scope>
</reference>
<dbReference type="InterPro" id="IPR036397">
    <property type="entry name" value="RNaseH_sf"/>
</dbReference>
<dbReference type="Pfam" id="PF00075">
    <property type="entry name" value="RNase_H"/>
    <property type="match status" value="1"/>
</dbReference>
<dbReference type="RefSeq" id="WP_122031310.1">
    <property type="nucleotide sequence ID" value="NZ_LS483254.1"/>
</dbReference>
<evidence type="ECO:0000256" key="5">
    <source>
        <dbReference type="ARBA" id="ARBA00012180"/>
    </source>
</evidence>
<comment type="subcellular location">
    <subcellularLocation>
        <location evidence="11">Cytoplasm</location>
    </subcellularLocation>
</comment>
<dbReference type="GO" id="GO:0000287">
    <property type="term" value="F:magnesium ion binding"/>
    <property type="evidence" value="ECO:0007669"/>
    <property type="project" value="UniProtKB-UniRule"/>
</dbReference>
<dbReference type="EC" id="3.1.26.4" evidence="5 11"/>
<evidence type="ECO:0000313" key="13">
    <source>
        <dbReference type="EMBL" id="SQD92954.1"/>
    </source>
</evidence>
<dbReference type="Proteomes" id="UP000249818">
    <property type="component" value="Chromosome BARAN1"/>
</dbReference>
<dbReference type="InterPro" id="IPR050092">
    <property type="entry name" value="RNase_H"/>
</dbReference>
<gene>
    <name evidence="11 13" type="primary">rnhA</name>
    <name evidence="13" type="ORF">BARAN1_0930</name>
</gene>
<evidence type="ECO:0000256" key="3">
    <source>
        <dbReference type="ARBA" id="ARBA00005300"/>
    </source>
</evidence>
<keyword evidence="11" id="KW-0963">Cytoplasm</keyword>
<dbReference type="PANTHER" id="PTHR10642:SF26">
    <property type="entry name" value="RIBONUCLEASE H1"/>
    <property type="match status" value="1"/>
</dbReference>
<evidence type="ECO:0000256" key="2">
    <source>
        <dbReference type="ARBA" id="ARBA00004065"/>
    </source>
</evidence>
<dbReference type="GO" id="GO:0003676">
    <property type="term" value="F:nucleic acid binding"/>
    <property type="evidence" value="ECO:0007669"/>
    <property type="project" value="InterPro"/>
</dbReference>
<dbReference type="EMBL" id="LS483254">
    <property type="protein sequence ID" value="SQD92954.1"/>
    <property type="molecule type" value="Genomic_DNA"/>
</dbReference>
<evidence type="ECO:0000256" key="8">
    <source>
        <dbReference type="ARBA" id="ARBA00022759"/>
    </source>
</evidence>
<feature type="binding site" evidence="11">
    <location>
        <position position="47"/>
    </location>
    <ligand>
        <name>Mg(2+)</name>
        <dbReference type="ChEBI" id="CHEBI:18420"/>
        <label>1</label>
    </ligand>
</feature>
<keyword evidence="7 11" id="KW-0479">Metal-binding</keyword>
<accession>A0A2X3MLY9</accession>
<dbReference type="InterPro" id="IPR002156">
    <property type="entry name" value="RNaseH_domain"/>
</dbReference>
<dbReference type="InterPro" id="IPR012337">
    <property type="entry name" value="RNaseH-like_sf"/>
</dbReference>
<feature type="binding site" evidence="11">
    <location>
        <position position="9"/>
    </location>
    <ligand>
        <name>Mg(2+)</name>
        <dbReference type="ChEBI" id="CHEBI:18420"/>
        <label>1</label>
    </ligand>
</feature>
<evidence type="ECO:0000256" key="10">
    <source>
        <dbReference type="ARBA" id="ARBA00022842"/>
    </source>
</evidence>
<dbReference type="SUPFAM" id="SSF53098">
    <property type="entry name" value="Ribonuclease H-like"/>
    <property type="match status" value="1"/>
</dbReference>
<evidence type="ECO:0000256" key="1">
    <source>
        <dbReference type="ARBA" id="ARBA00000077"/>
    </source>
</evidence>
<dbReference type="GO" id="GO:0005737">
    <property type="term" value="C:cytoplasm"/>
    <property type="evidence" value="ECO:0007669"/>
    <property type="project" value="UniProtKB-SubCell"/>
</dbReference>
<evidence type="ECO:0000256" key="4">
    <source>
        <dbReference type="ARBA" id="ARBA00011245"/>
    </source>
</evidence>
<evidence type="ECO:0000256" key="6">
    <source>
        <dbReference type="ARBA" id="ARBA00022722"/>
    </source>
</evidence>
<keyword evidence="14" id="KW-1185">Reference proteome</keyword>
<dbReference type="GO" id="GO:0004523">
    <property type="term" value="F:RNA-DNA hybrid ribonuclease activity"/>
    <property type="evidence" value="ECO:0007669"/>
    <property type="project" value="UniProtKB-UniRule"/>
</dbReference>
<organism evidence="13 14">
    <name type="scientific">Candidatus Bipolaricaulis anaerobius</name>
    <dbReference type="NCBI Taxonomy" id="2026885"/>
    <lineage>
        <taxon>Bacteria</taxon>
        <taxon>Candidatus Bipolaricaulota</taxon>
        <taxon>Candidatus Bipolaricaulia</taxon>
        <taxon>Candidatus Bipolaricaulales</taxon>
        <taxon>Candidatus Bipolaricaulaceae</taxon>
        <taxon>Candidatus Bipolaricaulis</taxon>
    </lineage>
</organism>
<proteinExistence type="inferred from homology"/>
<dbReference type="GO" id="GO:0043137">
    <property type="term" value="P:DNA replication, removal of RNA primer"/>
    <property type="evidence" value="ECO:0007669"/>
    <property type="project" value="TreeGrafter"/>
</dbReference>
<keyword evidence="9 11" id="KW-0378">Hydrolase</keyword>
<keyword evidence="8 11" id="KW-0255">Endonuclease</keyword>
<dbReference type="FunFam" id="3.30.420.10:FF:000089">
    <property type="entry name" value="Ribonuclease H"/>
    <property type="match status" value="1"/>
</dbReference>
<dbReference type="InterPro" id="IPR022892">
    <property type="entry name" value="RNaseHI"/>
</dbReference>
<dbReference type="AlphaFoldDB" id="A0A2X3MLY9"/>